<dbReference type="EMBL" id="JABKAU010000054">
    <property type="protein sequence ID" value="NVO33204.1"/>
    <property type="molecule type" value="Genomic_DNA"/>
</dbReference>
<gene>
    <name evidence="1" type="ORF">HW554_18515</name>
</gene>
<proteinExistence type="predicted"/>
<evidence type="ECO:0000313" key="1">
    <source>
        <dbReference type="EMBL" id="NVO33204.1"/>
    </source>
</evidence>
<keyword evidence="2" id="KW-1185">Reference proteome</keyword>
<dbReference type="AlphaFoldDB" id="A0A7Y7PSF9"/>
<comment type="caution">
    <text evidence="1">The sequence shown here is derived from an EMBL/GenBank/DDBJ whole genome shotgun (WGS) entry which is preliminary data.</text>
</comment>
<reference evidence="1 2" key="1">
    <citation type="submission" date="2020-05" db="EMBL/GenBank/DDBJ databases">
        <title>Hymenobacter terrestris sp. nov. and Hymenobacter lapidiphilus sp. nov., isolated from regoliths in Antarctica.</title>
        <authorList>
            <person name="Sedlacek I."/>
            <person name="Pantucek R."/>
            <person name="Zeman M."/>
            <person name="Holochova P."/>
            <person name="Kralova S."/>
            <person name="Stankova E."/>
            <person name="Sedo O."/>
            <person name="Micenkova L."/>
            <person name="Svec P."/>
            <person name="Gupta V."/>
            <person name="Sood U."/>
            <person name="Korpole U.S."/>
            <person name="Lal R."/>
        </authorList>
    </citation>
    <scope>NUCLEOTIDE SEQUENCE [LARGE SCALE GENOMIC DNA]</scope>
    <source>
        <strain evidence="1 2">P5342</strain>
    </source>
</reference>
<dbReference type="RefSeq" id="WP_176910036.1">
    <property type="nucleotide sequence ID" value="NZ_JABKAU010000054.1"/>
</dbReference>
<evidence type="ECO:0000313" key="2">
    <source>
        <dbReference type="Proteomes" id="UP000565521"/>
    </source>
</evidence>
<accession>A0A7Y7PSF9</accession>
<dbReference type="Proteomes" id="UP000565521">
    <property type="component" value="Unassembled WGS sequence"/>
</dbReference>
<name>A0A7Y7PSF9_9BACT</name>
<sequence length="320" mass="34470">MLNLHAFAFAIRPLVPDPVQRDDAADGFALAAPRDRLLPFCLSRPASARRLDCAYLIDADTGTVVLTLDTAPGPPTPSMGLAYQKYTQAGTDYFVYFGALIPDMPELACGRALRLVVDEWQSARFRPQDITAALDVSWYHPGPLGDAAYGTGFRQRLLVPGGLLRYSEPLREQTVSKNPATGESRTDFVALTRAGTFTTGPVPQFVVEALQAAEAHAQFALDGEALKLSAVKATEFGADAGRWTVALTVLDRQVLLRAGCPTPPLEPVAPDPGYSPARWRCGDGSDTAADWTDVAGQTRCQQDAEADWADTGQTRCQQDA</sequence>
<protein>
    <submittedName>
        <fullName evidence="1">Uncharacterized protein</fullName>
    </submittedName>
</protein>
<organism evidence="1 2">
    <name type="scientific">Hymenobacter lapidiphilus</name>
    <dbReference type="NCBI Taxonomy" id="2608003"/>
    <lineage>
        <taxon>Bacteria</taxon>
        <taxon>Pseudomonadati</taxon>
        <taxon>Bacteroidota</taxon>
        <taxon>Cytophagia</taxon>
        <taxon>Cytophagales</taxon>
        <taxon>Hymenobacteraceae</taxon>
        <taxon>Hymenobacter</taxon>
    </lineage>
</organism>